<dbReference type="InterPro" id="IPR016461">
    <property type="entry name" value="COMT-like"/>
</dbReference>
<keyword evidence="2 5" id="KW-0808">Transferase</keyword>
<dbReference type="SUPFAM" id="SSF53335">
    <property type="entry name" value="S-adenosyl-L-methionine-dependent methyltransferases"/>
    <property type="match status" value="1"/>
</dbReference>
<evidence type="ECO:0000256" key="2">
    <source>
        <dbReference type="ARBA" id="ARBA00022679"/>
    </source>
</evidence>
<dbReference type="PROSITE" id="PS51683">
    <property type="entry name" value="SAM_OMT_II"/>
    <property type="match status" value="1"/>
</dbReference>
<feature type="domain" description="O-methyltransferase C-terminal" evidence="4">
    <location>
        <begin position="130"/>
        <end position="338"/>
    </location>
</feature>
<dbReference type="GO" id="GO:0044550">
    <property type="term" value="P:secondary metabolite biosynthetic process"/>
    <property type="evidence" value="ECO:0007669"/>
    <property type="project" value="UniProtKB-ARBA"/>
</dbReference>
<evidence type="ECO:0000313" key="5">
    <source>
        <dbReference type="EMBL" id="RJE19621.1"/>
    </source>
</evidence>
<dbReference type="AlphaFoldDB" id="A0A3A2ZRD5"/>
<gene>
    <name evidence="5" type="ORF">PHISCL_08039</name>
</gene>
<sequence length="364" mass="39824">MSFGQIEAGATGNTDAGHVQNQYIASLRWLTHFAIFSLVPLTEEISYSSVAASAGVSERQLKTVARMAMTNRVLCEPTPGMIAHTATSATFVTNPSLHDWAIFMCEASVPAAAHMVEASKKWPDSSAPNETAYNVAFDTNLPFFDHLATLPIRTKQFAGYMKNVTNSEGTAIRHLLNGFNWAGLGTAHVVDVGGSTGNSSIALAQVFPNLRFTVQDLPGNVTEGAASLAHYESSISSRIEFRNHDFFQPQPVIGADVFLLRMILHDWATPEAMKILRNLLPALRGNSRVLIMDTVLPPPGSLPSTQERMLRARDMTMQQVFNSMERDLQDWEALLAMADERLELVNVVHPSGSVMSILEVVLRG</sequence>
<evidence type="ECO:0000256" key="3">
    <source>
        <dbReference type="ARBA" id="ARBA00022691"/>
    </source>
</evidence>
<dbReference type="GO" id="GO:0032259">
    <property type="term" value="P:methylation"/>
    <property type="evidence" value="ECO:0007669"/>
    <property type="project" value="UniProtKB-KW"/>
</dbReference>
<dbReference type="Pfam" id="PF00891">
    <property type="entry name" value="Methyltransf_2"/>
    <property type="match status" value="1"/>
</dbReference>
<keyword evidence="3" id="KW-0949">S-adenosyl-L-methionine</keyword>
<dbReference type="GO" id="GO:0008171">
    <property type="term" value="F:O-methyltransferase activity"/>
    <property type="evidence" value="ECO:0007669"/>
    <property type="project" value="InterPro"/>
</dbReference>
<dbReference type="PANTHER" id="PTHR43712">
    <property type="entry name" value="PUTATIVE (AFU_ORTHOLOGUE AFUA_4G14580)-RELATED"/>
    <property type="match status" value="1"/>
</dbReference>
<dbReference type="Proteomes" id="UP000266188">
    <property type="component" value="Unassembled WGS sequence"/>
</dbReference>
<protein>
    <submittedName>
        <fullName evidence="5">O-methyltransferase</fullName>
    </submittedName>
</protein>
<dbReference type="Gene3D" id="3.40.50.150">
    <property type="entry name" value="Vaccinia Virus protein VP39"/>
    <property type="match status" value="1"/>
</dbReference>
<keyword evidence="6" id="KW-1185">Reference proteome</keyword>
<proteinExistence type="predicted"/>
<keyword evidence="1 5" id="KW-0489">Methyltransferase</keyword>
<evidence type="ECO:0000256" key="1">
    <source>
        <dbReference type="ARBA" id="ARBA00022603"/>
    </source>
</evidence>
<reference evidence="6" key="1">
    <citation type="submission" date="2017-02" db="EMBL/GenBank/DDBJ databases">
        <authorList>
            <person name="Tafer H."/>
            <person name="Lopandic K."/>
        </authorList>
    </citation>
    <scope>NUCLEOTIDE SEQUENCE [LARGE SCALE GENOMIC DNA]</scope>
    <source>
        <strain evidence="6">CBS 366.77</strain>
    </source>
</reference>
<dbReference type="EMBL" id="MVGC01000386">
    <property type="protein sequence ID" value="RJE19621.1"/>
    <property type="molecule type" value="Genomic_DNA"/>
</dbReference>
<dbReference type="InterPro" id="IPR036388">
    <property type="entry name" value="WH-like_DNA-bd_sf"/>
</dbReference>
<dbReference type="STRING" id="2070753.A0A3A2ZRD5"/>
<evidence type="ECO:0000259" key="4">
    <source>
        <dbReference type="Pfam" id="PF00891"/>
    </source>
</evidence>
<dbReference type="OrthoDB" id="1606438at2759"/>
<dbReference type="InterPro" id="IPR001077">
    <property type="entry name" value="COMT_C"/>
</dbReference>
<dbReference type="Gene3D" id="1.10.10.10">
    <property type="entry name" value="Winged helix-like DNA-binding domain superfamily/Winged helix DNA-binding domain"/>
    <property type="match status" value="1"/>
</dbReference>
<evidence type="ECO:0000313" key="6">
    <source>
        <dbReference type="Proteomes" id="UP000266188"/>
    </source>
</evidence>
<dbReference type="InterPro" id="IPR029063">
    <property type="entry name" value="SAM-dependent_MTases_sf"/>
</dbReference>
<organism evidence="5 6">
    <name type="scientific">Aspergillus sclerotialis</name>
    <dbReference type="NCBI Taxonomy" id="2070753"/>
    <lineage>
        <taxon>Eukaryota</taxon>
        <taxon>Fungi</taxon>
        <taxon>Dikarya</taxon>
        <taxon>Ascomycota</taxon>
        <taxon>Pezizomycotina</taxon>
        <taxon>Eurotiomycetes</taxon>
        <taxon>Eurotiomycetidae</taxon>
        <taxon>Eurotiales</taxon>
        <taxon>Aspergillaceae</taxon>
        <taxon>Aspergillus</taxon>
        <taxon>Aspergillus subgen. Polypaecilum</taxon>
    </lineage>
</organism>
<comment type="caution">
    <text evidence="5">The sequence shown here is derived from an EMBL/GenBank/DDBJ whole genome shotgun (WGS) entry which is preliminary data.</text>
</comment>
<name>A0A3A2ZRD5_9EURO</name>
<dbReference type="PANTHER" id="PTHR43712:SF19">
    <property type="entry name" value="DUAL O-METHYLTRANSFERASE_FAD-DEPENDENT MONOOXYGENASE ELCB"/>
    <property type="match status" value="1"/>
</dbReference>
<accession>A0A3A2ZRD5</accession>